<dbReference type="OrthoDB" id="8197at10239"/>
<dbReference type="Proteomes" id="UP000203217">
    <property type="component" value="Segment"/>
</dbReference>
<feature type="region of interest" description="Disordered" evidence="1">
    <location>
        <begin position="179"/>
        <end position="208"/>
    </location>
</feature>
<protein>
    <submittedName>
        <fullName evidence="2">DNA binding protein</fullName>
    </submittedName>
</protein>
<dbReference type="EMBL" id="KT246486">
    <property type="protein sequence ID" value="ALA06778.1"/>
    <property type="molecule type" value="Genomic_DNA"/>
</dbReference>
<dbReference type="InterPro" id="IPR057899">
    <property type="entry name" value="Gp53"/>
</dbReference>
<reference evidence="2 3" key="1">
    <citation type="submission" date="2015-07" db="EMBL/GenBank/DDBJ databases">
        <authorList>
            <person name="Black M."/>
            <person name="Gluste F."/>
            <person name="Kahn E."/>
            <person name="Kasera S."/>
            <person name="Browstead H."/>
            <person name="Browstone C.N."/>
            <person name="Yu S."/>
            <person name="Shaffer C.D."/>
            <person name="Hafer-Weston K.A."/>
            <person name="Elgin S.C.R."/>
            <person name="Miller E.S."/>
            <person name="Bradley K.W."/>
            <person name="Asai D.J."/>
            <person name="Bowman C.A."/>
            <person name="Russell D.A."/>
            <person name="Pope W.H."/>
            <person name="Jacobs-Sera D."/>
            <person name="Hendrix R.W."/>
            <person name="Hatfull G.F."/>
        </authorList>
    </citation>
    <scope>NUCLEOTIDE SEQUENCE [LARGE SCALE GENOMIC DNA]</scope>
</reference>
<name>A0A0K2CN21_9CAUD</name>
<dbReference type="GeneID" id="26634239"/>
<keyword evidence="3" id="KW-1185">Reference proteome</keyword>
<evidence type="ECO:0000256" key="1">
    <source>
        <dbReference type="SAM" id="MobiDB-lite"/>
    </source>
</evidence>
<evidence type="ECO:0000313" key="2">
    <source>
        <dbReference type="EMBL" id="ALA06778.1"/>
    </source>
</evidence>
<evidence type="ECO:0000313" key="3">
    <source>
        <dbReference type="Proteomes" id="UP000203217"/>
    </source>
</evidence>
<dbReference type="RefSeq" id="YP_009207715.1">
    <property type="nucleotide sequence ID" value="NC_028897.1"/>
</dbReference>
<dbReference type="KEGG" id="vg:26634239"/>
<sequence>MGGYLTTDNELEPVIRRAAKSVAFQWPGIVEQEDVEQEIWARLLESESSLKKVKAMEKRERYRAIVGIGHQIASQERTDYDEYKGSYTYAVADVKNLLKRGVLTTAVDGFDAAVVDLMEGLEALARRDLELVEAGKRPTNYVEAVVSRYADHEVPKSNADKLRLRNGLEAITRAMNQSARVQFSERDDGPGTRGQVSTEDHYEGNDFDFDSFANHQGIGWG</sequence>
<accession>A0A0K2CN21</accession>
<organism evidence="2 3">
    <name type="scientific">Mycobacterium phage Chadwick</name>
    <dbReference type="NCBI Taxonomy" id="1698366"/>
    <lineage>
        <taxon>Viruses</taxon>
        <taxon>Duplodnaviria</taxon>
        <taxon>Heunggongvirae</taxon>
        <taxon>Uroviricota</taxon>
        <taxon>Caudoviricetes</taxon>
        <taxon>Benedictvirus</taxon>
        <taxon>Benedictvirus chadwick</taxon>
    </lineage>
</organism>
<gene>
    <name evidence="2" type="ORF">SEA_CHADWICK_51</name>
</gene>
<dbReference type="Pfam" id="PF25684">
    <property type="entry name" value="Mycobacteriophage_Gp53"/>
    <property type="match status" value="1"/>
</dbReference>
<proteinExistence type="predicted"/>